<organism evidence="1 2">
    <name type="scientific">Psilocybe cubensis</name>
    <name type="common">Psychedelic mushroom</name>
    <name type="synonym">Stropharia cubensis</name>
    <dbReference type="NCBI Taxonomy" id="181762"/>
    <lineage>
        <taxon>Eukaryota</taxon>
        <taxon>Fungi</taxon>
        <taxon>Dikarya</taxon>
        <taxon>Basidiomycota</taxon>
        <taxon>Agaricomycotina</taxon>
        <taxon>Agaricomycetes</taxon>
        <taxon>Agaricomycetidae</taxon>
        <taxon>Agaricales</taxon>
        <taxon>Agaricineae</taxon>
        <taxon>Strophariaceae</taxon>
        <taxon>Psilocybe</taxon>
    </lineage>
</organism>
<evidence type="ECO:0000313" key="2">
    <source>
        <dbReference type="Proteomes" id="UP000664032"/>
    </source>
</evidence>
<dbReference type="Proteomes" id="UP000664032">
    <property type="component" value="Unassembled WGS sequence"/>
</dbReference>
<reference evidence="1" key="1">
    <citation type="submission" date="2021-10" db="EMBL/GenBank/DDBJ databases">
        <title>Psilocybe cubensis genome.</title>
        <authorList>
            <person name="Mckernan K.J."/>
            <person name="Crawford S."/>
            <person name="Trippe A."/>
            <person name="Kane L.T."/>
            <person name="Mclaughlin S."/>
        </authorList>
    </citation>
    <scope>NUCLEOTIDE SEQUENCE</scope>
    <source>
        <strain evidence="1">MGC-MH-2018</strain>
    </source>
</reference>
<gene>
    <name evidence="1" type="ORF">JR316_0011010</name>
</gene>
<comment type="caution">
    <text evidence="1">The sequence shown here is derived from an EMBL/GenBank/DDBJ whole genome shotgun (WGS) entry which is preliminary data.</text>
</comment>
<accession>A0ACB8GPX8</accession>
<name>A0ACB8GPX8_PSICU</name>
<dbReference type="EMBL" id="JAFIQS020000010">
    <property type="protein sequence ID" value="KAH9477094.1"/>
    <property type="molecule type" value="Genomic_DNA"/>
</dbReference>
<evidence type="ECO:0000313" key="1">
    <source>
        <dbReference type="EMBL" id="KAH9477094.1"/>
    </source>
</evidence>
<proteinExistence type="predicted"/>
<sequence length="164" mass="17761">MYELELLASKAVLTRLRRDNMSYSIATRTYQTNTNAFFRPVEKTVWNYANGGTWTPDSAQQTTLTMGGSGTSGILRFASDSGESHAVVLGVHNYVRWCDIITDIPTSQTATTLHPLYYAGGNAQSAQREKQLASCSATAKNGRTVNVVYTVATGNNLSANIVIG</sequence>
<keyword evidence="2" id="KW-1185">Reference proteome</keyword>
<protein>
    <submittedName>
        <fullName evidence="1">Boletus edulis lectin</fullName>
    </submittedName>
</protein>